<evidence type="ECO:0000256" key="2">
    <source>
        <dbReference type="SAM" id="MobiDB-lite"/>
    </source>
</evidence>
<reference evidence="4" key="1">
    <citation type="submission" date="2022-02" db="EMBL/GenBank/DDBJ databases">
        <authorList>
            <person name="King R."/>
        </authorList>
    </citation>
    <scope>NUCLEOTIDE SEQUENCE</scope>
</reference>
<dbReference type="GO" id="GO:0003677">
    <property type="term" value="F:DNA binding"/>
    <property type="evidence" value="ECO:0007669"/>
    <property type="project" value="InterPro"/>
</dbReference>
<dbReference type="SUPFAM" id="SSF56672">
    <property type="entry name" value="DNA/RNA polymerases"/>
    <property type="match status" value="2"/>
</dbReference>
<dbReference type="SMART" id="SM00482">
    <property type="entry name" value="POLAc"/>
    <property type="match status" value="1"/>
</dbReference>
<dbReference type="InterPro" id="IPR001098">
    <property type="entry name" value="DNA-dir_DNA_pol_A_palm_dom"/>
</dbReference>
<dbReference type="PANTHER" id="PTHR10133:SF27">
    <property type="entry name" value="DNA POLYMERASE NU"/>
    <property type="match status" value="1"/>
</dbReference>
<dbReference type="GO" id="GO:0006261">
    <property type="term" value="P:DNA-templated DNA replication"/>
    <property type="evidence" value="ECO:0007669"/>
    <property type="project" value="InterPro"/>
</dbReference>
<feature type="compositionally biased region" description="Basic and acidic residues" evidence="2">
    <location>
        <begin position="57"/>
        <end position="76"/>
    </location>
</feature>
<gene>
    <name evidence="4" type="ORF">SPLIT_LOCUS11142</name>
</gene>
<feature type="region of interest" description="Disordered" evidence="2">
    <location>
        <begin position="44"/>
        <end position="76"/>
    </location>
</feature>
<dbReference type="InterPro" id="IPR043502">
    <property type="entry name" value="DNA/RNA_pol_sf"/>
</dbReference>
<feature type="domain" description="DNA-directed DNA polymerase family A palm" evidence="3">
    <location>
        <begin position="625"/>
        <end position="870"/>
    </location>
</feature>
<feature type="compositionally biased region" description="Basic residues" evidence="2">
    <location>
        <begin position="46"/>
        <end position="55"/>
    </location>
</feature>
<evidence type="ECO:0000313" key="4">
    <source>
        <dbReference type="EMBL" id="CAH1645790.1"/>
    </source>
</evidence>
<keyword evidence="5" id="KW-1185">Reference proteome</keyword>
<dbReference type="AlphaFoldDB" id="A0A9P0IET0"/>
<dbReference type="PANTHER" id="PTHR10133">
    <property type="entry name" value="DNA POLYMERASE I"/>
    <property type="match status" value="1"/>
</dbReference>
<dbReference type="Proteomes" id="UP001153321">
    <property type="component" value="Chromosome 6"/>
</dbReference>
<dbReference type="EMBL" id="LR824537">
    <property type="protein sequence ID" value="CAH1645790.1"/>
    <property type="molecule type" value="Genomic_DNA"/>
</dbReference>
<name>A0A9P0IET0_SPOLI</name>
<dbReference type="Gene3D" id="1.20.1060.10">
    <property type="entry name" value="Taq DNA Polymerase, Chain T, domain 4"/>
    <property type="match status" value="1"/>
</dbReference>
<protein>
    <recommendedName>
        <fullName evidence="3">DNA-directed DNA polymerase family A palm domain-containing protein</fullName>
    </recommendedName>
</protein>
<dbReference type="Gene3D" id="3.30.70.370">
    <property type="match status" value="2"/>
</dbReference>
<dbReference type="GO" id="GO:0003887">
    <property type="term" value="F:DNA-directed DNA polymerase activity"/>
    <property type="evidence" value="ECO:0007669"/>
    <property type="project" value="InterPro"/>
</dbReference>
<dbReference type="Pfam" id="PF00476">
    <property type="entry name" value="DNA_pol_A"/>
    <property type="match status" value="2"/>
</dbReference>
<dbReference type="GO" id="GO:0006302">
    <property type="term" value="P:double-strand break repair"/>
    <property type="evidence" value="ECO:0007669"/>
    <property type="project" value="TreeGrafter"/>
</dbReference>
<evidence type="ECO:0000313" key="5">
    <source>
        <dbReference type="Proteomes" id="UP001153321"/>
    </source>
</evidence>
<sequence length="922" mass="103582">MLDSELFVKIAAGGETDCEELHEDHNFTVGSTFNSHRVSCVGKENKYKKKSKSTKNKVSDRSAKERKSINNTEKSHSKVIVEMKQINKNNLRKQKYTKAIKNWLNNVESPHPMCGNVDKDCINEMKGGDKDNILENTEPNEHPTQMCDTPDKEIHIDKAQPAMRAKKVVQAQLANKNGIMKFSKPKITEKRAHTESATQQSTTKDNRNKVIKKFVAPIKYQTVEGVKFQVHLVDEENILSFNDSLLQAKDKEIIAVLIYSNGFCQLNSHYTDDTCSPSGIIICYNAMFYCFKTPGPNLKKALSYLLTNNIVVCYDARSVLMFLASHLELDIATIDMRDAKAIYSQGVYLIWLALSSQSSSVISTECSLQKSSWYMSQLKECWLKLLDLLIEHSLWDVFIDIEMKLIPIITAMELRGICVDMKTLNSMEQAVVDRLKGVEARCYEVAGRVFQVSSPAQVRALLYDELRLDEECNLDVGGTEAKGAKSTCETTVRAGGSVAARAAAPGAGVPTPAQGARHLPGRLQMASATGRIAASNPNLQAIPKAPFSLFLFPGADDARVVYDRARVVYYRARVVYYRARVVYDRARVVYYRARVVYYRARVVYYRKRVVYYRARVVYYRARVSALQLRACYVARPGRRLLAADFRHIECRVFAHLAADTRLLHALAQPRDFFTQLAADWLKKPESEVVAEERERTKRLVYASLYGAGPRKLMEILGVSYQRALEVAASFHRTFPSLKEFGGTVWRRCAAARGRVRSVRGRLRVLAPVAPADCAHAQRQALNFVVQGMLRFPYHFLIIVILKYASEVIATIQSRQLDNRHQAPNKPECAGSAADVCKMAMVATTRALDAADAALVLQVHDELVWEVDEHRLHDVAVRARVRAERAAAGVTARGRGLGAHAALHRVTCHCAGADWARMQAYTV</sequence>
<proteinExistence type="predicted"/>
<organism evidence="4 5">
    <name type="scientific">Spodoptera littoralis</name>
    <name type="common">Egyptian cotton leafworm</name>
    <dbReference type="NCBI Taxonomy" id="7109"/>
    <lineage>
        <taxon>Eukaryota</taxon>
        <taxon>Metazoa</taxon>
        <taxon>Ecdysozoa</taxon>
        <taxon>Arthropoda</taxon>
        <taxon>Hexapoda</taxon>
        <taxon>Insecta</taxon>
        <taxon>Pterygota</taxon>
        <taxon>Neoptera</taxon>
        <taxon>Endopterygota</taxon>
        <taxon>Lepidoptera</taxon>
        <taxon>Glossata</taxon>
        <taxon>Ditrysia</taxon>
        <taxon>Noctuoidea</taxon>
        <taxon>Noctuidae</taxon>
        <taxon>Amphipyrinae</taxon>
        <taxon>Spodoptera</taxon>
    </lineage>
</organism>
<dbReference type="InterPro" id="IPR002298">
    <property type="entry name" value="DNA_polymerase_A"/>
</dbReference>
<evidence type="ECO:0000256" key="1">
    <source>
        <dbReference type="ARBA" id="ARBA00022705"/>
    </source>
</evidence>
<keyword evidence="1" id="KW-0235">DNA replication</keyword>
<dbReference type="Gene3D" id="1.10.150.20">
    <property type="entry name" value="5' to 3' exonuclease, C-terminal subdomain"/>
    <property type="match status" value="2"/>
</dbReference>
<accession>A0A9P0IET0</accession>
<evidence type="ECO:0000259" key="3">
    <source>
        <dbReference type="SMART" id="SM00482"/>
    </source>
</evidence>